<evidence type="ECO:0000313" key="3">
    <source>
        <dbReference type="EMBL" id="MFD0992195.1"/>
    </source>
</evidence>
<dbReference type="InterPro" id="IPR036163">
    <property type="entry name" value="HMA_dom_sf"/>
</dbReference>
<dbReference type="Gene3D" id="3.30.70.100">
    <property type="match status" value="1"/>
</dbReference>
<name>A0ABW3JQP0_9FLAO</name>
<dbReference type="SUPFAM" id="SSF55008">
    <property type="entry name" value="HMA, heavy metal-associated domain"/>
    <property type="match status" value="1"/>
</dbReference>
<dbReference type="RefSeq" id="WP_386105235.1">
    <property type="nucleotide sequence ID" value="NZ_JBHTJR010000019.1"/>
</dbReference>
<keyword evidence="1" id="KW-0479">Metal-binding</keyword>
<dbReference type="PROSITE" id="PS01047">
    <property type="entry name" value="HMA_1"/>
    <property type="match status" value="1"/>
</dbReference>
<organism evidence="3 4">
    <name type="scientific">Tenacibaculum geojense</name>
    <dbReference type="NCBI Taxonomy" id="915352"/>
    <lineage>
        <taxon>Bacteria</taxon>
        <taxon>Pseudomonadati</taxon>
        <taxon>Bacteroidota</taxon>
        <taxon>Flavobacteriia</taxon>
        <taxon>Flavobacteriales</taxon>
        <taxon>Flavobacteriaceae</taxon>
        <taxon>Tenacibaculum</taxon>
    </lineage>
</organism>
<reference evidence="4" key="1">
    <citation type="journal article" date="2019" name="Int. J. Syst. Evol. Microbiol.">
        <title>The Global Catalogue of Microorganisms (GCM) 10K type strain sequencing project: providing services to taxonomists for standard genome sequencing and annotation.</title>
        <authorList>
            <consortium name="The Broad Institute Genomics Platform"/>
            <consortium name="The Broad Institute Genome Sequencing Center for Infectious Disease"/>
            <person name="Wu L."/>
            <person name="Ma J."/>
        </authorList>
    </citation>
    <scope>NUCLEOTIDE SEQUENCE [LARGE SCALE GENOMIC DNA]</scope>
    <source>
        <strain evidence="4">CCUG 60527</strain>
    </source>
</reference>
<accession>A0ABW3JQP0</accession>
<dbReference type="InterPro" id="IPR017969">
    <property type="entry name" value="Heavy-metal-associated_CS"/>
</dbReference>
<dbReference type="Pfam" id="PF00403">
    <property type="entry name" value="HMA"/>
    <property type="match status" value="1"/>
</dbReference>
<proteinExistence type="predicted"/>
<feature type="domain" description="HMA" evidence="2">
    <location>
        <begin position="9"/>
        <end position="73"/>
    </location>
</feature>
<evidence type="ECO:0000313" key="4">
    <source>
        <dbReference type="Proteomes" id="UP001597062"/>
    </source>
</evidence>
<gene>
    <name evidence="3" type="ORF">ACFQ1U_03170</name>
</gene>
<sequence length="96" mass="10428">MEREIRRIMELQFNIENLKCGGCANTIIKEIGSLEDVLDVTVSVDAAMVTINANSDVSVSVKEKLSQLGYPEVGDKNSVIHKAKSFVSCAVGRVKS</sequence>
<dbReference type="CDD" id="cd00371">
    <property type="entry name" value="HMA"/>
    <property type="match status" value="1"/>
</dbReference>
<comment type="caution">
    <text evidence="3">The sequence shown here is derived from an EMBL/GenBank/DDBJ whole genome shotgun (WGS) entry which is preliminary data.</text>
</comment>
<dbReference type="PROSITE" id="PS50846">
    <property type="entry name" value="HMA_2"/>
    <property type="match status" value="1"/>
</dbReference>
<evidence type="ECO:0000256" key="1">
    <source>
        <dbReference type="ARBA" id="ARBA00022723"/>
    </source>
</evidence>
<protein>
    <submittedName>
        <fullName evidence="3">Heavy-metal-associated domain-containing protein</fullName>
    </submittedName>
</protein>
<dbReference type="EMBL" id="JBHTJR010000019">
    <property type="protein sequence ID" value="MFD0992195.1"/>
    <property type="molecule type" value="Genomic_DNA"/>
</dbReference>
<keyword evidence="4" id="KW-1185">Reference proteome</keyword>
<dbReference type="InterPro" id="IPR006121">
    <property type="entry name" value="HMA_dom"/>
</dbReference>
<evidence type="ECO:0000259" key="2">
    <source>
        <dbReference type="PROSITE" id="PS50846"/>
    </source>
</evidence>
<dbReference type="Proteomes" id="UP001597062">
    <property type="component" value="Unassembled WGS sequence"/>
</dbReference>